<organism evidence="1 2">
    <name type="scientific">Scortum barcoo</name>
    <name type="common">barcoo grunter</name>
    <dbReference type="NCBI Taxonomy" id="214431"/>
    <lineage>
        <taxon>Eukaryota</taxon>
        <taxon>Metazoa</taxon>
        <taxon>Chordata</taxon>
        <taxon>Craniata</taxon>
        <taxon>Vertebrata</taxon>
        <taxon>Euteleostomi</taxon>
        <taxon>Actinopterygii</taxon>
        <taxon>Neopterygii</taxon>
        <taxon>Teleostei</taxon>
        <taxon>Neoteleostei</taxon>
        <taxon>Acanthomorphata</taxon>
        <taxon>Eupercaria</taxon>
        <taxon>Centrarchiformes</taxon>
        <taxon>Terapontoidei</taxon>
        <taxon>Terapontidae</taxon>
        <taxon>Scortum</taxon>
    </lineage>
</organism>
<comment type="caution">
    <text evidence="1">The sequence shown here is derived from an EMBL/GenBank/DDBJ whole genome shotgun (WGS) entry which is preliminary data.</text>
</comment>
<dbReference type="Proteomes" id="UP000831701">
    <property type="component" value="Chromosome 21"/>
</dbReference>
<evidence type="ECO:0000313" key="1">
    <source>
        <dbReference type="EMBL" id="KAI3355119.1"/>
    </source>
</evidence>
<protein>
    <submittedName>
        <fullName evidence="1">Uncharacterized protein</fullName>
    </submittedName>
</protein>
<proteinExistence type="predicted"/>
<name>A0ACB8VI70_9TELE</name>
<keyword evidence="2" id="KW-1185">Reference proteome</keyword>
<reference evidence="1" key="1">
    <citation type="submission" date="2022-04" db="EMBL/GenBank/DDBJ databases">
        <title>Jade perch genome.</title>
        <authorList>
            <person name="Chao B."/>
        </authorList>
    </citation>
    <scope>NUCLEOTIDE SEQUENCE</scope>
    <source>
        <strain evidence="1">CB-2022</strain>
    </source>
</reference>
<sequence>MIPNTPPGQRKEWLRKKHFKVLEWPSQFSRSQPHRKSLEGVESLCCPATAPKHHCSRGDLHVEEWAKIPATRDRGQWKGDATDDESSGTAAWHVEMLSAAAAESAAAARAVVTFSTVSTADNVAELPKTDYNRGVTHRDIQWENGINDKDNKWQEETSTSDVFSEYGRSTRLPAAKDDAQSPLSSSVKVGGLSSCFHLSLPPPSTPTFFVSL</sequence>
<evidence type="ECO:0000313" key="2">
    <source>
        <dbReference type="Proteomes" id="UP000831701"/>
    </source>
</evidence>
<gene>
    <name evidence="1" type="ORF">L3Q82_017985</name>
</gene>
<dbReference type="EMBL" id="CM041551">
    <property type="protein sequence ID" value="KAI3355119.1"/>
    <property type="molecule type" value="Genomic_DNA"/>
</dbReference>
<accession>A0ACB8VI70</accession>